<dbReference type="Proteomes" id="UP000886885">
    <property type="component" value="Chromosome 4D"/>
</dbReference>
<evidence type="ECO:0000256" key="1">
    <source>
        <dbReference type="SAM" id="Phobius"/>
    </source>
</evidence>
<sequence>MHHKRAAPYRFLVVVLGHYGLAFSAGSFMGRNLGPNMRLTVSLEATHKLLPSISPCYCLMGVRSFCWVLRLLFWVSQGWGRFSLLMKGGEGITGLGSLSRHPSIECMLRIQCPLWSSSTFEVVFLLSMPSPFKVFSVTWDNDVVVPSYTIKGMAGCCREIYFAYLSLLPLSSTLLQSVLAVVTAASGTLASCFFPNQQQFLSY</sequence>
<dbReference type="AlphaFoldDB" id="A0A8X8D6S3"/>
<gene>
    <name evidence="2" type="ORF">POTOM_017585</name>
</gene>
<organism evidence="2 3">
    <name type="scientific">Populus tomentosa</name>
    <name type="common">Chinese white poplar</name>
    <dbReference type="NCBI Taxonomy" id="118781"/>
    <lineage>
        <taxon>Eukaryota</taxon>
        <taxon>Viridiplantae</taxon>
        <taxon>Streptophyta</taxon>
        <taxon>Embryophyta</taxon>
        <taxon>Tracheophyta</taxon>
        <taxon>Spermatophyta</taxon>
        <taxon>Magnoliopsida</taxon>
        <taxon>eudicotyledons</taxon>
        <taxon>Gunneridae</taxon>
        <taxon>Pentapetalae</taxon>
        <taxon>rosids</taxon>
        <taxon>fabids</taxon>
        <taxon>Malpighiales</taxon>
        <taxon>Salicaceae</taxon>
        <taxon>Saliceae</taxon>
        <taxon>Populus</taxon>
    </lineage>
</organism>
<accession>A0A8X8D6S3</accession>
<keyword evidence="3" id="KW-1185">Reference proteome</keyword>
<keyword evidence="1" id="KW-0472">Membrane</keyword>
<proteinExistence type="predicted"/>
<keyword evidence="1" id="KW-0812">Transmembrane</keyword>
<evidence type="ECO:0000313" key="3">
    <source>
        <dbReference type="Proteomes" id="UP000886885"/>
    </source>
</evidence>
<protein>
    <recommendedName>
        <fullName evidence="4">Transmembrane protein</fullName>
    </recommendedName>
</protein>
<dbReference type="EMBL" id="JAAWWB010000008">
    <property type="protein sequence ID" value="KAG6777754.1"/>
    <property type="molecule type" value="Genomic_DNA"/>
</dbReference>
<feature type="transmembrane region" description="Helical" evidence="1">
    <location>
        <begin position="7"/>
        <end position="29"/>
    </location>
</feature>
<keyword evidence="1" id="KW-1133">Transmembrane helix</keyword>
<evidence type="ECO:0000313" key="2">
    <source>
        <dbReference type="EMBL" id="KAG6777754.1"/>
    </source>
</evidence>
<evidence type="ECO:0008006" key="4">
    <source>
        <dbReference type="Google" id="ProtNLM"/>
    </source>
</evidence>
<comment type="caution">
    <text evidence="2">The sequence shown here is derived from an EMBL/GenBank/DDBJ whole genome shotgun (WGS) entry which is preliminary data.</text>
</comment>
<name>A0A8X8D6S3_POPTO</name>
<reference evidence="2" key="1">
    <citation type="journal article" date="2020" name="bioRxiv">
        <title>Hybrid origin of Populus tomentosa Carr. identified through genome sequencing and phylogenomic analysis.</title>
        <authorList>
            <person name="An X."/>
            <person name="Gao K."/>
            <person name="Chen Z."/>
            <person name="Li J."/>
            <person name="Yang X."/>
            <person name="Yang X."/>
            <person name="Zhou J."/>
            <person name="Guo T."/>
            <person name="Zhao T."/>
            <person name="Huang S."/>
            <person name="Miao D."/>
            <person name="Khan W.U."/>
            <person name="Rao P."/>
            <person name="Ye M."/>
            <person name="Lei B."/>
            <person name="Liao W."/>
            <person name="Wang J."/>
            <person name="Ji L."/>
            <person name="Li Y."/>
            <person name="Guo B."/>
            <person name="Mustafa N.S."/>
            <person name="Li S."/>
            <person name="Yun Q."/>
            <person name="Keller S.R."/>
            <person name="Mao J."/>
            <person name="Zhang R."/>
            <person name="Strauss S.H."/>
        </authorList>
    </citation>
    <scope>NUCLEOTIDE SEQUENCE</scope>
    <source>
        <strain evidence="2">GM15</strain>
        <tissue evidence="2">Leaf</tissue>
    </source>
</reference>